<dbReference type="Proteomes" id="UP000026915">
    <property type="component" value="Chromosome 2"/>
</dbReference>
<protein>
    <recommendedName>
        <fullName evidence="3">CCHC-type domain-containing protein</fullName>
    </recommendedName>
</protein>
<dbReference type="GO" id="GO:0003676">
    <property type="term" value="F:nucleic acid binding"/>
    <property type="evidence" value="ECO:0007669"/>
    <property type="project" value="InterPro"/>
</dbReference>
<evidence type="ECO:0000313" key="4">
    <source>
        <dbReference type="EMBL" id="EOX99787.1"/>
    </source>
</evidence>
<dbReference type="InParanoid" id="A0A061E593"/>
<name>A0A061E593_THECC</name>
<dbReference type="PROSITE" id="PS50158">
    <property type="entry name" value="ZF_CCHC"/>
    <property type="match status" value="1"/>
</dbReference>
<dbReference type="SUPFAM" id="SSF57756">
    <property type="entry name" value="Retrovirus zinc finger-like domains"/>
    <property type="match status" value="1"/>
</dbReference>
<feature type="compositionally biased region" description="Low complexity" evidence="2">
    <location>
        <begin position="137"/>
        <end position="148"/>
    </location>
</feature>
<reference evidence="4 5" key="1">
    <citation type="journal article" date="2013" name="Genome Biol.">
        <title>The genome sequence of the most widely cultivated cacao type and its use to identify candidate genes regulating pod color.</title>
        <authorList>
            <person name="Motamayor J.C."/>
            <person name="Mockaitis K."/>
            <person name="Schmutz J."/>
            <person name="Haiminen N."/>
            <person name="Iii D.L."/>
            <person name="Cornejo O."/>
            <person name="Findley S.D."/>
            <person name="Zheng P."/>
            <person name="Utro F."/>
            <person name="Royaert S."/>
            <person name="Saski C."/>
            <person name="Jenkins J."/>
            <person name="Podicheti R."/>
            <person name="Zhao M."/>
            <person name="Scheffler B.E."/>
            <person name="Stack J.C."/>
            <person name="Feltus F.A."/>
            <person name="Mustiga G.M."/>
            <person name="Amores F."/>
            <person name="Phillips W."/>
            <person name="Marelli J.P."/>
            <person name="May G.D."/>
            <person name="Shapiro H."/>
            <person name="Ma J."/>
            <person name="Bustamante C.D."/>
            <person name="Schnell R.J."/>
            <person name="Main D."/>
            <person name="Gilbert D."/>
            <person name="Parida L."/>
            <person name="Kuhn D.N."/>
        </authorList>
    </citation>
    <scope>NUCLEOTIDE SEQUENCE [LARGE SCALE GENOMIC DNA]</scope>
    <source>
        <strain evidence="5">cv. Matina 1-6</strain>
    </source>
</reference>
<feature type="region of interest" description="Disordered" evidence="2">
    <location>
        <begin position="124"/>
        <end position="184"/>
    </location>
</feature>
<keyword evidence="1" id="KW-0862">Zinc</keyword>
<feature type="compositionally biased region" description="Basic and acidic residues" evidence="2">
    <location>
        <begin position="149"/>
        <end position="159"/>
    </location>
</feature>
<feature type="domain" description="CCHC-type" evidence="3">
    <location>
        <begin position="104"/>
        <end position="118"/>
    </location>
</feature>
<dbReference type="AlphaFoldDB" id="A0A061E593"/>
<dbReference type="InterPro" id="IPR001878">
    <property type="entry name" value="Znf_CCHC"/>
</dbReference>
<dbReference type="GO" id="GO:0008270">
    <property type="term" value="F:zinc ion binding"/>
    <property type="evidence" value="ECO:0007669"/>
    <property type="project" value="UniProtKB-KW"/>
</dbReference>
<keyword evidence="1" id="KW-0479">Metal-binding</keyword>
<accession>A0A061E593</accession>
<dbReference type="EMBL" id="CM001880">
    <property type="protein sequence ID" value="EOX99787.1"/>
    <property type="molecule type" value="Genomic_DNA"/>
</dbReference>
<gene>
    <name evidence="4" type="ORF">TCM_008719</name>
</gene>
<evidence type="ECO:0000313" key="5">
    <source>
        <dbReference type="Proteomes" id="UP000026915"/>
    </source>
</evidence>
<sequence>MDRDEICGFLLTHELELKEEDEEDTREAKEKKNSIALKASTLEEELEELSCDDDEELALVARKFRKLMDKRNQRLARRGFRKDQGFSWRTRNKNDPNKKNELTCFECKKPGHFKFECPLLKDETPKKNKKSKKAMVATTWSDSDTSSSESKEEKAEKRANLCLMAQDNESEVSSSPCDISIDDL</sequence>
<keyword evidence="5" id="KW-1185">Reference proteome</keyword>
<dbReference type="HOGENOM" id="CLU_099635_0_0_1"/>
<dbReference type="SMART" id="SM00343">
    <property type="entry name" value="ZnF_C2HC"/>
    <property type="match status" value="1"/>
</dbReference>
<evidence type="ECO:0000259" key="3">
    <source>
        <dbReference type="PROSITE" id="PS50158"/>
    </source>
</evidence>
<keyword evidence="1" id="KW-0863">Zinc-finger</keyword>
<dbReference type="Pfam" id="PF00098">
    <property type="entry name" value="zf-CCHC"/>
    <property type="match status" value="1"/>
</dbReference>
<dbReference type="Gramene" id="EOX99787">
    <property type="protein sequence ID" value="EOX99787"/>
    <property type="gene ID" value="TCM_008719"/>
</dbReference>
<evidence type="ECO:0000256" key="2">
    <source>
        <dbReference type="SAM" id="MobiDB-lite"/>
    </source>
</evidence>
<evidence type="ECO:0000256" key="1">
    <source>
        <dbReference type="PROSITE-ProRule" id="PRU00047"/>
    </source>
</evidence>
<dbReference type="OMA" id="FSWRTRN"/>
<organism evidence="4 5">
    <name type="scientific">Theobroma cacao</name>
    <name type="common">Cacao</name>
    <name type="synonym">Cocoa</name>
    <dbReference type="NCBI Taxonomy" id="3641"/>
    <lineage>
        <taxon>Eukaryota</taxon>
        <taxon>Viridiplantae</taxon>
        <taxon>Streptophyta</taxon>
        <taxon>Embryophyta</taxon>
        <taxon>Tracheophyta</taxon>
        <taxon>Spermatophyta</taxon>
        <taxon>Magnoliopsida</taxon>
        <taxon>eudicotyledons</taxon>
        <taxon>Gunneridae</taxon>
        <taxon>Pentapetalae</taxon>
        <taxon>rosids</taxon>
        <taxon>malvids</taxon>
        <taxon>Malvales</taxon>
        <taxon>Malvaceae</taxon>
        <taxon>Byttnerioideae</taxon>
        <taxon>Theobroma</taxon>
    </lineage>
</organism>
<dbReference type="Gene3D" id="4.10.60.10">
    <property type="entry name" value="Zinc finger, CCHC-type"/>
    <property type="match status" value="1"/>
</dbReference>
<dbReference type="InterPro" id="IPR036875">
    <property type="entry name" value="Znf_CCHC_sf"/>
</dbReference>
<proteinExistence type="predicted"/>